<dbReference type="AlphaFoldDB" id="A0AAD9VGQ6"/>
<evidence type="ECO:0000313" key="3">
    <source>
        <dbReference type="Proteomes" id="UP001249851"/>
    </source>
</evidence>
<reference evidence="2" key="2">
    <citation type="journal article" date="2023" name="Science">
        <title>Genomic signatures of disease resistance in endangered staghorn corals.</title>
        <authorList>
            <person name="Vollmer S.V."/>
            <person name="Selwyn J.D."/>
            <person name="Despard B.A."/>
            <person name="Roesel C.L."/>
        </authorList>
    </citation>
    <scope>NUCLEOTIDE SEQUENCE</scope>
    <source>
        <strain evidence="2">K2</strain>
    </source>
</reference>
<dbReference type="PANTHER" id="PTHR33887">
    <property type="entry name" value="PB1 DOMAIN-CONTAINING PROTEIN"/>
    <property type="match status" value="1"/>
</dbReference>
<evidence type="ECO:0000256" key="1">
    <source>
        <dbReference type="SAM" id="MobiDB-lite"/>
    </source>
</evidence>
<accession>A0AAD9VGQ6</accession>
<feature type="region of interest" description="Disordered" evidence="1">
    <location>
        <begin position="124"/>
        <end position="168"/>
    </location>
</feature>
<dbReference type="Pfam" id="PF15874">
    <property type="entry name" value="Il2rg"/>
    <property type="match status" value="1"/>
</dbReference>
<feature type="compositionally biased region" description="Polar residues" evidence="1">
    <location>
        <begin position="139"/>
        <end position="150"/>
    </location>
</feature>
<dbReference type="EMBL" id="JARQWQ010000002">
    <property type="protein sequence ID" value="KAK2573290.1"/>
    <property type="molecule type" value="Genomic_DNA"/>
</dbReference>
<protein>
    <submittedName>
        <fullName evidence="2">Uncharacterized protein</fullName>
    </submittedName>
</protein>
<keyword evidence="3" id="KW-1185">Reference proteome</keyword>
<name>A0AAD9VGQ6_ACRCE</name>
<dbReference type="Proteomes" id="UP001249851">
    <property type="component" value="Unassembled WGS sequence"/>
</dbReference>
<comment type="caution">
    <text evidence="2">The sequence shown here is derived from an EMBL/GenBank/DDBJ whole genome shotgun (WGS) entry which is preliminary data.</text>
</comment>
<feature type="compositionally biased region" description="Basic and acidic residues" evidence="1">
    <location>
        <begin position="152"/>
        <end position="168"/>
    </location>
</feature>
<gene>
    <name evidence="2" type="ORF">P5673_000930</name>
</gene>
<evidence type="ECO:0000313" key="2">
    <source>
        <dbReference type="EMBL" id="KAK2573290.1"/>
    </source>
</evidence>
<dbReference type="InterPro" id="IPR039471">
    <property type="entry name" value="CXorf65-like"/>
</dbReference>
<proteinExistence type="predicted"/>
<reference evidence="2" key="1">
    <citation type="journal article" date="2023" name="G3 (Bethesda)">
        <title>Whole genome assembly and annotation of the endangered Caribbean coral Acropora cervicornis.</title>
        <authorList>
            <person name="Selwyn J.D."/>
            <person name="Vollmer S.V."/>
        </authorList>
    </citation>
    <scope>NUCLEOTIDE SEQUENCE</scope>
    <source>
        <strain evidence="2">K2</strain>
    </source>
</reference>
<sequence>MFITVRFGDCEQSIFNPNCRTEILLDAIKRKCNCTKDATVDLSDELGNLKYLGNHPLSYASEHLKARESFVLIRVEKRGEAEGDYYIPLLNDMVTITPAFLERLSRCENYSLSLKHSAMKPVRISSGSLHRKQTGLKGKSSSLISASARNKSSREKTPGQSRRNRESR</sequence>
<organism evidence="2 3">
    <name type="scientific">Acropora cervicornis</name>
    <name type="common">Staghorn coral</name>
    <dbReference type="NCBI Taxonomy" id="6130"/>
    <lineage>
        <taxon>Eukaryota</taxon>
        <taxon>Metazoa</taxon>
        <taxon>Cnidaria</taxon>
        <taxon>Anthozoa</taxon>
        <taxon>Hexacorallia</taxon>
        <taxon>Scleractinia</taxon>
        <taxon>Astrocoeniina</taxon>
        <taxon>Acroporidae</taxon>
        <taxon>Acropora</taxon>
    </lineage>
</organism>
<dbReference type="PANTHER" id="PTHR33887:SF5">
    <property type="entry name" value="PB1 DOMAIN-CONTAINING PROTEIN"/>
    <property type="match status" value="1"/>
</dbReference>